<protein>
    <submittedName>
        <fullName evidence="2">Uncharacterized protein</fullName>
    </submittedName>
</protein>
<organism evidence="1 2">
    <name type="scientific">Romanomermis culicivorax</name>
    <name type="common">Nematode worm</name>
    <dbReference type="NCBI Taxonomy" id="13658"/>
    <lineage>
        <taxon>Eukaryota</taxon>
        <taxon>Metazoa</taxon>
        <taxon>Ecdysozoa</taxon>
        <taxon>Nematoda</taxon>
        <taxon>Enoplea</taxon>
        <taxon>Dorylaimia</taxon>
        <taxon>Mermithida</taxon>
        <taxon>Mermithoidea</taxon>
        <taxon>Mermithidae</taxon>
        <taxon>Romanomermis</taxon>
    </lineage>
</organism>
<evidence type="ECO:0000313" key="2">
    <source>
        <dbReference type="WBParaSite" id="nRc.2.0.1.t13331-RA"/>
    </source>
</evidence>
<dbReference type="WBParaSite" id="nRc.2.0.1.t13331-RA">
    <property type="protein sequence ID" value="nRc.2.0.1.t13331-RA"/>
    <property type="gene ID" value="nRc.2.0.1.g13331"/>
</dbReference>
<reference evidence="2" key="1">
    <citation type="submission" date="2022-11" db="UniProtKB">
        <authorList>
            <consortium name="WormBaseParasite"/>
        </authorList>
    </citation>
    <scope>IDENTIFICATION</scope>
</reference>
<name>A0A915IGK5_ROMCU</name>
<sequence length="181" mass="20972">MQPGVRKNVYIYTEEWPFPTERIVNSLKIHFRLERTTAILRKTIDGNLQSNRTERKFPFRSVAFDRLHSVPFDYVGNGKCKKTEENLVYIVDIMSFDEYQTKNNIYPTRSCSCFSVFSALAKTFLICSNSVSDKEFVLPVYDKIGMLLLCMCKRQAGEAHHSHLLLGLHQEEFFGPCQMGL</sequence>
<dbReference type="AlphaFoldDB" id="A0A915IGK5"/>
<proteinExistence type="predicted"/>
<keyword evidence="1" id="KW-1185">Reference proteome</keyword>
<evidence type="ECO:0000313" key="1">
    <source>
        <dbReference type="Proteomes" id="UP000887565"/>
    </source>
</evidence>
<dbReference type="Proteomes" id="UP000887565">
    <property type="component" value="Unplaced"/>
</dbReference>
<accession>A0A915IGK5</accession>